<gene>
    <name evidence="4" type="ORF">DES53_104329</name>
</gene>
<dbReference type="Gene3D" id="2.60.120.560">
    <property type="entry name" value="Exo-inulinase, domain 1"/>
    <property type="match status" value="1"/>
</dbReference>
<dbReference type="SUPFAM" id="SSF75011">
    <property type="entry name" value="3-carboxy-cis,cis-mucoante lactonizing enzyme"/>
    <property type="match status" value="1"/>
</dbReference>
<feature type="signal peptide" evidence="2">
    <location>
        <begin position="1"/>
        <end position="30"/>
    </location>
</feature>
<reference evidence="4 5" key="1">
    <citation type="submission" date="2018-06" db="EMBL/GenBank/DDBJ databases">
        <title>Genomic Encyclopedia of Type Strains, Phase IV (KMG-IV): sequencing the most valuable type-strain genomes for metagenomic binning, comparative biology and taxonomic classification.</title>
        <authorList>
            <person name="Goeker M."/>
        </authorList>
    </citation>
    <scope>NUCLEOTIDE SEQUENCE [LARGE SCALE GENOMIC DNA]</scope>
    <source>
        <strain evidence="4 5">DSM 25532</strain>
    </source>
</reference>
<keyword evidence="5" id="KW-1185">Reference proteome</keyword>
<name>A0A366HMX2_9BACT</name>
<feature type="domain" description="3-keto-alpha-glucoside-1,2-lyase/3-keto-2-hydroxy-glucal hydratase" evidence="3">
    <location>
        <begin position="348"/>
        <end position="526"/>
    </location>
</feature>
<keyword evidence="2" id="KW-0732">Signal</keyword>
<dbReference type="AlphaFoldDB" id="A0A366HMX2"/>
<dbReference type="Pfam" id="PF06439">
    <property type="entry name" value="3keto-disac_hyd"/>
    <property type="match status" value="1"/>
</dbReference>
<dbReference type="InterPro" id="IPR010496">
    <property type="entry name" value="AL/BT2_dom"/>
</dbReference>
<feature type="region of interest" description="Disordered" evidence="1">
    <location>
        <begin position="33"/>
        <end position="63"/>
    </location>
</feature>
<evidence type="ECO:0000256" key="1">
    <source>
        <dbReference type="SAM" id="MobiDB-lite"/>
    </source>
</evidence>
<dbReference type="Proteomes" id="UP000253426">
    <property type="component" value="Unassembled WGS sequence"/>
</dbReference>
<evidence type="ECO:0000313" key="4">
    <source>
        <dbReference type="EMBL" id="RBP44508.1"/>
    </source>
</evidence>
<dbReference type="EMBL" id="QNRR01000004">
    <property type="protein sequence ID" value="RBP44508.1"/>
    <property type="molecule type" value="Genomic_DNA"/>
</dbReference>
<evidence type="ECO:0000256" key="2">
    <source>
        <dbReference type="SAM" id="SignalP"/>
    </source>
</evidence>
<organism evidence="4 5">
    <name type="scientific">Roseimicrobium gellanilyticum</name>
    <dbReference type="NCBI Taxonomy" id="748857"/>
    <lineage>
        <taxon>Bacteria</taxon>
        <taxon>Pseudomonadati</taxon>
        <taxon>Verrucomicrobiota</taxon>
        <taxon>Verrucomicrobiia</taxon>
        <taxon>Verrucomicrobiales</taxon>
        <taxon>Verrucomicrobiaceae</taxon>
        <taxon>Roseimicrobium</taxon>
    </lineage>
</organism>
<comment type="caution">
    <text evidence="4">The sequence shown here is derived from an EMBL/GenBank/DDBJ whole genome shotgun (WGS) entry which is preliminary data.</text>
</comment>
<dbReference type="RefSeq" id="WP_211325548.1">
    <property type="nucleotide sequence ID" value="NZ_QNRR01000004.1"/>
</dbReference>
<sequence>MLPRLRIPSPLSCVLAAWLTTGSLVPHTFAAEVEANPKPKPEQKTKGPEDPPNPPAVPHSTTWQHEELRRFPAKEANQGVAVDDAHIYVISNSAIGKYRKDTFEKVTEWKQPKSGPLIHMNAGITHEGKLYCAHSNFPGIPMTSSIEVWDASTMQHVDSHSLGIDMGSLTWIEPQKDGTWLACFAHYSKDKPRTGRDPSWTELVKFDSEWRRTGGWVFPATLTSHFGGSSCSGGAHGPEGQLYVTGHTWRELYVLKFPTAGSVLEWIDTIPITAEGQAFDWDPKEPGIFYGIIKRTQEVVISRISKRTDTAKEGTTQTKATDQVNEVKEEKVDAKPANTLSEEEQRLGFVSIFNGTSTEGWEQKGNWVIDADGAFYRKEKGGDLTYKAAFVPDDFELRFEWKVSKGCNSGVYYRPAQYEYQVLDNVNSPYGENPRQAAASLFFCMAPSKDATKPLGEWNTARIVGKGTVIQHWLNEEKVLDFDYTDPKWAKEIELLRIRGADLSKRGANIKLQDHGQDVWFRNLRWRTIPADEKLTASPDFTPMPIPPAALEKENARVQQMLNSKRK</sequence>
<accession>A0A366HMX2</accession>
<feature type="chain" id="PRO_5016916752" evidence="2">
    <location>
        <begin position="31"/>
        <end position="567"/>
    </location>
</feature>
<dbReference type="GO" id="GO:0016787">
    <property type="term" value="F:hydrolase activity"/>
    <property type="evidence" value="ECO:0007669"/>
    <property type="project" value="InterPro"/>
</dbReference>
<proteinExistence type="predicted"/>
<evidence type="ECO:0000313" key="5">
    <source>
        <dbReference type="Proteomes" id="UP000253426"/>
    </source>
</evidence>
<evidence type="ECO:0000259" key="3">
    <source>
        <dbReference type="Pfam" id="PF06439"/>
    </source>
</evidence>
<feature type="compositionally biased region" description="Basic and acidic residues" evidence="1">
    <location>
        <begin position="35"/>
        <end position="49"/>
    </location>
</feature>
<protein>
    <submittedName>
        <fullName evidence="4">Uncharacterized protein DUF1080</fullName>
    </submittedName>
</protein>